<proteinExistence type="inferred from homology"/>
<evidence type="ECO:0000256" key="2">
    <source>
        <dbReference type="ARBA" id="ARBA00022900"/>
    </source>
</evidence>
<evidence type="ECO:0000313" key="6">
    <source>
        <dbReference type="EMBL" id="KAF0295489.1"/>
    </source>
</evidence>
<dbReference type="SUPFAM" id="SSF56574">
    <property type="entry name" value="Serpins"/>
    <property type="match status" value="1"/>
</dbReference>
<evidence type="ECO:0000256" key="4">
    <source>
        <dbReference type="SAM" id="SignalP"/>
    </source>
</evidence>
<dbReference type="CDD" id="cd00172">
    <property type="entry name" value="serpin"/>
    <property type="match status" value="1"/>
</dbReference>
<dbReference type="InterPro" id="IPR036186">
    <property type="entry name" value="Serpin_sf"/>
</dbReference>
<dbReference type="Gene3D" id="2.30.39.10">
    <property type="entry name" value="Alpha-1-antitrypsin, domain 1"/>
    <property type="match status" value="1"/>
</dbReference>
<sequence>MSREGNSAPVLGPLLLLAAAGTAAALGATADVPALHRLNDRVIASAFTGVNEVVCTYCLFQVVSAAYQVGNPVVRKEIEDALGHGDPRALSEALLDAADRLPTLNGTLTGYYQTGAFDQCPMRTKRDQCASIAALLDKRGESVDFKDPQTTDRINAAVERATAGKIRDLFAFLPSSTKLVFASTLVFQDKWLSRLTTVKDRFLLTRDRTTVKVPTLINEDHMPFLDSDDGVQGVSMPYEHPAIRLFCFKAREESADIRFLLYQRHYLEMSNATKRLVQVRMPKFDLVSKKYSYIDLMQQMGMETMFRNGLGPQDSLKVDQLVHKAVIQADEHGTSAAGAAGIAIVPTSLGPRPTLLRFDRPFICSLVHQELNQPLFTAYIFDPRSN</sequence>
<dbReference type="Gene3D" id="3.30.497.10">
    <property type="entry name" value="Antithrombin, subunit I, domain 2"/>
    <property type="match status" value="1"/>
</dbReference>
<dbReference type="InterPro" id="IPR023795">
    <property type="entry name" value="Serpin_CS"/>
</dbReference>
<dbReference type="PROSITE" id="PS00284">
    <property type="entry name" value="SERPIN"/>
    <property type="match status" value="1"/>
</dbReference>
<dbReference type="Proteomes" id="UP000440578">
    <property type="component" value="Unassembled WGS sequence"/>
</dbReference>
<dbReference type="InterPro" id="IPR042185">
    <property type="entry name" value="Serpin_sf_2"/>
</dbReference>
<feature type="domain" description="Serpin" evidence="5">
    <location>
        <begin position="57"/>
        <end position="383"/>
    </location>
</feature>
<dbReference type="SMART" id="SM00093">
    <property type="entry name" value="SERPIN"/>
    <property type="match status" value="1"/>
</dbReference>
<feature type="chain" id="PRO_5025589873" evidence="4">
    <location>
        <begin position="25"/>
        <end position="386"/>
    </location>
</feature>
<dbReference type="PANTHER" id="PTHR11461">
    <property type="entry name" value="SERINE PROTEASE INHIBITOR, SERPIN"/>
    <property type="match status" value="1"/>
</dbReference>
<evidence type="ECO:0000256" key="3">
    <source>
        <dbReference type="RuleBase" id="RU000411"/>
    </source>
</evidence>
<name>A0A6A4VRF3_AMPAM</name>
<evidence type="ECO:0000256" key="1">
    <source>
        <dbReference type="ARBA" id="ARBA00022690"/>
    </source>
</evidence>
<feature type="signal peptide" evidence="4">
    <location>
        <begin position="1"/>
        <end position="24"/>
    </location>
</feature>
<protein>
    <submittedName>
        <fullName evidence="6">Alpha-1-antiproteinase F</fullName>
    </submittedName>
</protein>
<comment type="similarity">
    <text evidence="3">Belongs to the serpin family.</text>
</comment>
<dbReference type="AlphaFoldDB" id="A0A6A4VRF3"/>
<evidence type="ECO:0000313" key="7">
    <source>
        <dbReference type="Proteomes" id="UP000440578"/>
    </source>
</evidence>
<dbReference type="OrthoDB" id="671595at2759"/>
<dbReference type="GO" id="GO:0005615">
    <property type="term" value="C:extracellular space"/>
    <property type="evidence" value="ECO:0007669"/>
    <property type="project" value="InterPro"/>
</dbReference>
<evidence type="ECO:0000259" key="5">
    <source>
        <dbReference type="SMART" id="SM00093"/>
    </source>
</evidence>
<dbReference type="InterPro" id="IPR000215">
    <property type="entry name" value="Serpin_fam"/>
</dbReference>
<dbReference type="Pfam" id="PF00079">
    <property type="entry name" value="Serpin"/>
    <property type="match status" value="1"/>
</dbReference>
<comment type="caution">
    <text evidence="6">The sequence shown here is derived from an EMBL/GenBank/DDBJ whole genome shotgun (WGS) entry which is preliminary data.</text>
</comment>
<accession>A0A6A4VRF3</accession>
<dbReference type="InterPro" id="IPR023796">
    <property type="entry name" value="Serpin_dom"/>
</dbReference>
<dbReference type="InterPro" id="IPR042178">
    <property type="entry name" value="Serpin_sf_1"/>
</dbReference>
<keyword evidence="1" id="KW-0646">Protease inhibitor</keyword>
<keyword evidence="2" id="KW-0722">Serine protease inhibitor</keyword>
<dbReference type="GO" id="GO:0004867">
    <property type="term" value="F:serine-type endopeptidase inhibitor activity"/>
    <property type="evidence" value="ECO:0007669"/>
    <property type="project" value="UniProtKB-KW"/>
</dbReference>
<gene>
    <name evidence="6" type="primary">A1AF_0</name>
    <name evidence="6" type="ORF">FJT64_007045</name>
</gene>
<dbReference type="EMBL" id="VIIS01001616">
    <property type="protein sequence ID" value="KAF0295489.1"/>
    <property type="molecule type" value="Genomic_DNA"/>
</dbReference>
<reference evidence="6 7" key="1">
    <citation type="submission" date="2019-07" db="EMBL/GenBank/DDBJ databases">
        <title>Draft genome assembly of a fouling barnacle, Amphibalanus amphitrite (Darwin, 1854): The first reference genome for Thecostraca.</title>
        <authorList>
            <person name="Kim W."/>
        </authorList>
    </citation>
    <scope>NUCLEOTIDE SEQUENCE [LARGE SCALE GENOMIC DNA]</scope>
    <source>
        <strain evidence="6">SNU_AA5</strain>
        <tissue evidence="6">Soma without cirri and trophi</tissue>
    </source>
</reference>
<keyword evidence="7" id="KW-1185">Reference proteome</keyword>
<organism evidence="6 7">
    <name type="scientific">Amphibalanus amphitrite</name>
    <name type="common">Striped barnacle</name>
    <name type="synonym">Balanus amphitrite</name>
    <dbReference type="NCBI Taxonomy" id="1232801"/>
    <lineage>
        <taxon>Eukaryota</taxon>
        <taxon>Metazoa</taxon>
        <taxon>Ecdysozoa</taxon>
        <taxon>Arthropoda</taxon>
        <taxon>Crustacea</taxon>
        <taxon>Multicrustacea</taxon>
        <taxon>Cirripedia</taxon>
        <taxon>Thoracica</taxon>
        <taxon>Thoracicalcarea</taxon>
        <taxon>Balanomorpha</taxon>
        <taxon>Balanoidea</taxon>
        <taxon>Balanidae</taxon>
        <taxon>Amphibalaninae</taxon>
        <taxon>Amphibalanus</taxon>
    </lineage>
</organism>
<dbReference type="PANTHER" id="PTHR11461:SF191">
    <property type="entry name" value="PROTEIN Z-DEPENDENT PROTEASE INHIBITOR"/>
    <property type="match status" value="1"/>
</dbReference>
<keyword evidence="4" id="KW-0732">Signal</keyword>